<evidence type="ECO:0000259" key="2">
    <source>
        <dbReference type="PROSITE" id="PS50181"/>
    </source>
</evidence>
<gene>
    <name evidence="3" type="ORF">EDB92DRAFT_406061</name>
</gene>
<sequence>MALHSPTKTPAQAATPSGHGTTIWACSSPWPAADTEPAKHCSYLDAIPEELVLTILELCDIKELLACQSTCRILRDVISNSASLRYKLALCKHGMCDGPQNGLSKAEKLGLLSAYVTAWGEIDSAMPEEVGLFAGLGYPLDVSGNILVFYKPMAQNKIPGPHRELFVCRTPSAIRRIELAHWVLTVPFGITDVCIDASQDLLIYFLGSISHIRSLSSGKAHPSVEHSGFFALHQAGSYRKDINYSRVCGDYVAARVDFGHISVWNWKTGEHVSHKSPDAATPFEFLDEHRIMYVESQHDRHYICAYDFRDVPPGAYGGGVQRMGHELQRLELPPLLPYQLPWHVELCSNTLPVRTGSALAGTVPRGPSRTSDHGARDKFFHSGRIRASRTRIPPLCKRHLASILCGPKG</sequence>
<dbReference type="AlphaFoldDB" id="A0AAD4LIT7"/>
<keyword evidence="4" id="KW-1185">Reference proteome</keyword>
<dbReference type="Gene3D" id="1.20.1280.50">
    <property type="match status" value="1"/>
</dbReference>
<comment type="caution">
    <text evidence="3">The sequence shown here is derived from an EMBL/GenBank/DDBJ whole genome shotgun (WGS) entry which is preliminary data.</text>
</comment>
<dbReference type="Pfam" id="PF12937">
    <property type="entry name" value="F-box-like"/>
    <property type="match status" value="1"/>
</dbReference>
<feature type="domain" description="F-box" evidence="2">
    <location>
        <begin position="41"/>
        <end position="89"/>
    </location>
</feature>
<dbReference type="SMART" id="SM00256">
    <property type="entry name" value="FBOX"/>
    <property type="match status" value="1"/>
</dbReference>
<accession>A0AAD4LIT7</accession>
<name>A0AAD4LIT7_9AGAM</name>
<dbReference type="PROSITE" id="PS50181">
    <property type="entry name" value="FBOX"/>
    <property type="match status" value="1"/>
</dbReference>
<dbReference type="Proteomes" id="UP001201163">
    <property type="component" value="Unassembled WGS sequence"/>
</dbReference>
<evidence type="ECO:0000256" key="1">
    <source>
        <dbReference type="SAM" id="MobiDB-lite"/>
    </source>
</evidence>
<protein>
    <recommendedName>
        <fullName evidence="2">F-box domain-containing protein</fullName>
    </recommendedName>
</protein>
<dbReference type="EMBL" id="JAKELL010000018">
    <property type="protein sequence ID" value="KAH8993451.1"/>
    <property type="molecule type" value="Genomic_DNA"/>
</dbReference>
<evidence type="ECO:0000313" key="3">
    <source>
        <dbReference type="EMBL" id="KAH8993451.1"/>
    </source>
</evidence>
<dbReference type="InterPro" id="IPR036047">
    <property type="entry name" value="F-box-like_dom_sf"/>
</dbReference>
<dbReference type="CDD" id="cd09917">
    <property type="entry name" value="F-box_SF"/>
    <property type="match status" value="1"/>
</dbReference>
<feature type="region of interest" description="Disordered" evidence="1">
    <location>
        <begin position="1"/>
        <end position="20"/>
    </location>
</feature>
<proteinExistence type="predicted"/>
<dbReference type="InterPro" id="IPR001810">
    <property type="entry name" value="F-box_dom"/>
</dbReference>
<reference evidence="3" key="1">
    <citation type="submission" date="2022-01" db="EMBL/GenBank/DDBJ databases">
        <title>Comparative genomics reveals a dynamic genome evolution in the ectomycorrhizal milk-cap (Lactarius) mushrooms.</title>
        <authorList>
            <consortium name="DOE Joint Genome Institute"/>
            <person name="Lebreton A."/>
            <person name="Tang N."/>
            <person name="Kuo A."/>
            <person name="LaButti K."/>
            <person name="Drula E."/>
            <person name="Barry K."/>
            <person name="Clum A."/>
            <person name="Lipzen A."/>
            <person name="Mousain D."/>
            <person name="Ng V."/>
            <person name="Wang R."/>
            <person name="Wang X."/>
            <person name="Dai Y."/>
            <person name="Henrissat B."/>
            <person name="Grigoriev I.V."/>
            <person name="Guerin-Laguette A."/>
            <person name="Yu F."/>
            <person name="Martin F.M."/>
        </authorList>
    </citation>
    <scope>NUCLEOTIDE SEQUENCE</scope>
    <source>
        <strain evidence="3">QP</strain>
    </source>
</reference>
<organism evidence="3 4">
    <name type="scientific">Lactarius akahatsu</name>
    <dbReference type="NCBI Taxonomy" id="416441"/>
    <lineage>
        <taxon>Eukaryota</taxon>
        <taxon>Fungi</taxon>
        <taxon>Dikarya</taxon>
        <taxon>Basidiomycota</taxon>
        <taxon>Agaricomycotina</taxon>
        <taxon>Agaricomycetes</taxon>
        <taxon>Russulales</taxon>
        <taxon>Russulaceae</taxon>
        <taxon>Lactarius</taxon>
    </lineage>
</organism>
<dbReference type="SUPFAM" id="SSF81383">
    <property type="entry name" value="F-box domain"/>
    <property type="match status" value="1"/>
</dbReference>
<evidence type="ECO:0000313" key="4">
    <source>
        <dbReference type="Proteomes" id="UP001201163"/>
    </source>
</evidence>